<dbReference type="PANTHER" id="PTHR35617:SF3">
    <property type="entry name" value="CORE-BINDING (CB) DOMAIN-CONTAINING PROTEIN"/>
    <property type="match status" value="1"/>
</dbReference>
<feature type="compositionally biased region" description="Basic and acidic residues" evidence="1">
    <location>
        <begin position="716"/>
        <end position="725"/>
    </location>
</feature>
<evidence type="ECO:0000256" key="1">
    <source>
        <dbReference type="SAM" id="MobiDB-lite"/>
    </source>
</evidence>
<feature type="region of interest" description="Disordered" evidence="1">
    <location>
        <begin position="703"/>
        <end position="725"/>
    </location>
</feature>
<keyword evidence="3" id="KW-1185">Reference proteome</keyword>
<dbReference type="Proteomes" id="UP001487740">
    <property type="component" value="Unassembled WGS sequence"/>
</dbReference>
<accession>A0AAW0UCS6</accession>
<protein>
    <submittedName>
        <fullName evidence="2">Uncharacterized protein</fullName>
    </submittedName>
</protein>
<dbReference type="AlphaFoldDB" id="A0AAW0UCS6"/>
<comment type="caution">
    <text evidence="2">The sequence shown here is derived from an EMBL/GenBank/DDBJ whole genome shotgun (WGS) entry which is preliminary data.</text>
</comment>
<organism evidence="2 3">
    <name type="scientific">Scylla paramamosain</name>
    <name type="common">Mud crab</name>
    <dbReference type="NCBI Taxonomy" id="85552"/>
    <lineage>
        <taxon>Eukaryota</taxon>
        <taxon>Metazoa</taxon>
        <taxon>Ecdysozoa</taxon>
        <taxon>Arthropoda</taxon>
        <taxon>Crustacea</taxon>
        <taxon>Multicrustacea</taxon>
        <taxon>Malacostraca</taxon>
        <taxon>Eumalacostraca</taxon>
        <taxon>Eucarida</taxon>
        <taxon>Decapoda</taxon>
        <taxon>Pleocyemata</taxon>
        <taxon>Brachyura</taxon>
        <taxon>Eubrachyura</taxon>
        <taxon>Portunoidea</taxon>
        <taxon>Portunidae</taxon>
        <taxon>Portuninae</taxon>
        <taxon>Scylla</taxon>
    </lineage>
</organism>
<gene>
    <name evidence="2" type="ORF">O3P69_005289</name>
</gene>
<proteinExistence type="predicted"/>
<reference evidence="2 3" key="1">
    <citation type="submission" date="2023-03" db="EMBL/GenBank/DDBJ databases">
        <title>High-quality genome of Scylla paramamosain provides insights in environmental adaptation.</title>
        <authorList>
            <person name="Zhang L."/>
        </authorList>
    </citation>
    <scope>NUCLEOTIDE SEQUENCE [LARGE SCALE GENOMIC DNA]</scope>
    <source>
        <strain evidence="2">LZ_2023a</strain>
        <tissue evidence="2">Muscle</tissue>
    </source>
</reference>
<feature type="compositionally biased region" description="Low complexity" evidence="1">
    <location>
        <begin position="41"/>
        <end position="54"/>
    </location>
</feature>
<dbReference type="PANTHER" id="PTHR35617">
    <property type="entry name" value="PHAGE_INTEGRASE DOMAIN-CONTAINING PROTEIN"/>
    <property type="match status" value="1"/>
</dbReference>
<evidence type="ECO:0000313" key="2">
    <source>
        <dbReference type="EMBL" id="KAK8396077.1"/>
    </source>
</evidence>
<name>A0AAW0UCS6_SCYPA</name>
<dbReference type="EMBL" id="JARAKH010000016">
    <property type="protein sequence ID" value="KAK8396077.1"/>
    <property type="molecule type" value="Genomic_DNA"/>
</dbReference>
<sequence>MVSFGDGSPGRGEGSSPFPKSVRPVGDRPRLHYAPGRHPVPAASPANASALPGSQTSGGVSPGVAPRVGCARVGHQGCPPGAHLALDISSTTTLPPRVIQGGEGDISIYQAPFWNLACPEDLHEAIEGGRTMLGGSRRLHIHVSGRLVDTFPHKGGCFNQRLGGAERVSRHWVQSELGQVCPHSHAEALLARDRVGHGQRLTVAGSEQRPSDTPLRQEGVFLSHLLSPSVGGPAAFPALPVGRLKHRWLTREVNRYIPLLPRDLHRLVPPALHSWLRPWLRLGALRQSVPWSSHPPWITVATDASDIGWGFQSSWGDEACGGWSEERRSLHINLRELMMVREWLERYPEISGMSVHFDMDNVTPVQCVQRQDTARFRSTPDSVREHLRHSVTQEHIALCEACPGSGERLGDTLSRFSGDVGAVALTPTGTISAITVLDFLTWLADSTNRTPATVSAHYAALADLLRFGMDIRVPRRALSILRKGISSSREPRHQAVLAWSLHRVLQYLTFDEVTMEEEHFFQHAVFLLALATGYRALQLAAVTRHSSFSSLEEDCSALTLSPSPGFLAKNERADDMIGPLRIPSFLERGHLHLLWWVCAFKDYVESTERVSEDHLFYNSKSRKPLPPRFLARLLCRVIERADPGCAPHAHNKAHKGPRDIAGVPPHPLGGTGAGLGGLGISSFLQDAVSLPLGHSDFVCRHGNGSTPLVSGKKRRVDTEQRTTEG</sequence>
<evidence type="ECO:0000313" key="3">
    <source>
        <dbReference type="Proteomes" id="UP001487740"/>
    </source>
</evidence>
<feature type="region of interest" description="Disordered" evidence="1">
    <location>
        <begin position="1"/>
        <end position="63"/>
    </location>
</feature>